<evidence type="ECO:0000313" key="1">
    <source>
        <dbReference type="EMBL" id="KAJ3529607.1"/>
    </source>
</evidence>
<keyword evidence="2" id="KW-1185">Reference proteome</keyword>
<dbReference type="Proteomes" id="UP001148629">
    <property type="component" value="Unassembled WGS sequence"/>
</dbReference>
<sequence length="528" mass="59542">MLQSILALLALYLYYRYLWKKPNLNLPPGPKPLPIVGNIRDFPPNGKLEYEHWLELKDTYGPIMQVSVLGQSLILIHDRNMAHDLLEKSSTKTSGRPHLHFGGDLCGYGVLTNLMPYNATHKYHRKLIHRQLGTKSLAAQFQGVQDIESRRLLLRTLDDPNHLIDHIKTEASAIILQMTYGYSIEPHSVDPLVLLIERMMHSMPLAFVPLAWLVDTIPILEYFPAFLPGMSFKKTAQEWNKITQAVIETPYAFVRQQMANGTHQDSYVSSLITEHTSDGENGTLDANSENAIKRTAATMYAGGADTIVSTLSSFILATLLFPNVQKKAQEEIDNVIGTNRLPRFEDRDSLPYVDALVRETHRWIPVAPLGLTHVVDEEISYAGFDIPKGAYLLPAVWWFCHDPQIYADPSSFDPARYLEPRNEPDPTTEIFGYGRRICPGRFLADQSLFITISRLLAVFDIKKATDNMGNEIEPKVAITPGLISRPLDFPYSVKPRSAGYVNLIKSVEVEHPWEESDASFLQADFATA</sequence>
<comment type="caution">
    <text evidence="1">The sequence shown here is derived from an EMBL/GenBank/DDBJ whole genome shotgun (WGS) entry which is preliminary data.</text>
</comment>
<dbReference type="EMBL" id="JANRMS010001269">
    <property type="protein sequence ID" value="KAJ3529607.1"/>
    <property type="molecule type" value="Genomic_DNA"/>
</dbReference>
<organism evidence="1 2">
    <name type="scientific">Fusarium decemcellulare</name>
    <dbReference type="NCBI Taxonomy" id="57161"/>
    <lineage>
        <taxon>Eukaryota</taxon>
        <taxon>Fungi</taxon>
        <taxon>Dikarya</taxon>
        <taxon>Ascomycota</taxon>
        <taxon>Pezizomycotina</taxon>
        <taxon>Sordariomycetes</taxon>
        <taxon>Hypocreomycetidae</taxon>
        <taxon>Hypocreales</taxon>
        <taxon>Nectriaceae</taxon>
        <taxon>Fusarium</taxon>
        <taxon>Fusarium decemcellulare species complex</taxon>
    </lineage>
</organism>
<accession>A0ACC1S0N1</accession>
<gene>
    <name evidence="1" type="ORF">NM208_g9680</name>
</gene>
<name>A0ACC1S0N1_9HYPO</name>
<protein>
    <submittedName>
        <fullName evidence="1">Uncharacterized protein</fullName>
    </submittedName>
</protein>
<evidence type="ECO:0000313" key="2">
    <source>
        <dbReference type="Proteomes" id="UP001148629"/>
    </source>
</evidence>
<reference evidence="1" key="1">
    <citation type="submission" date="2022-08" db="EMBL/GenBank/DDBJ databases">
        <title>Genome Sequence of Fusarium decemcellulare.</title>
        <authorList>
            <person name="Buettner E."/>
        </authorList>
    </citation>
    <scope>NUCLEOTIDE SEQUENCE</scope>
    <source>
        <strain evidence="1">Babe19</strain>
    </source>
</reference>
<proteinExistence type="predicted"/>